<protein>
    <submittedName>
        <fullName evidence="1">Uncharacterized protein</fullName>
    </submittedName>
</protein>
<accession>A0A7S4LIW9</accession>
<evidence type="ECO:0000313" key="1">
    <source>
        <dbReference type="EMBL" id="CAE0832002.1"/>
    </source>
</evidence>
<reference evidence="1" key="1">
    <citation type="submission" date="2021-01" db="EMBL/GenBank/DDBJ databases">
        <authorList>
            <person name="Corre E."/>
            <person name="Pelletier E."/>
            <person name="Niang G."/>
            <person name="Scheremetjew M."/>
            <person name="Finn R."/>
            <person name="Kale V."/>
            <person name="Holt S."/>
            <person name="Cochrane G."/>
            <person name="Meng A."/>
            <person name="Brown T."/>
            <person name="Cohen L."/>
        </authorList>
    </citation>
    <scope>NUCLEOTIDE SEQUENCE</scope>
    <source>
        <strain evidence="1">CCMP1594</strain>
    </source>
</reference>
<gene>
    <name evidence="1" type="ORF">EGYM00163_LOCUS43284</name>
</gene>
<name>A0A7S4LIW9_9EUGL</name>
<dbReference type="AlphaFoldDB" id="A0A7S4LIW9"/>
<organism evidence="1">
    <name type="scientific">Eutreptiella gymnastica</name>
    <dbReference type="NCBI Taxonomy" id="73025"/>
    <lineage>
        <taxon>Eukaryota</taxon>
        <taxon>Discoba</taxon>
        <taxon>Euglenozoa</taxon>
        <taxon>Euglenida</taxon>
        <taxon>Spirocuta</taxon>
        <taxon>Euglenophyceae</taxon>
        <taxon>Eutreptiales</taxon>
        <taxon>Eutreptiaceae</taxon>
        <taxon>Eutreptiella</taxon>
    </lineage>
</organism>
<proteinExistence type="predicted"/>
<sequence length="106" mass="12074">MGKINPNFAFSFCPVHRAVMATPFWCGVGGEGPEIRPHITFAWKSRFFFFAMLRWKPFSSSTEKALQGAVQQLQQTVLQEVQCQVLCRFPASSTCGRFIQIPVDHY</sequence>
<dbReference type="EMBL" id="HBJA01125694">
    <property type="protein sequence ID" value="CAE0832002.1"/>
    <property type="molecule type" value="Transcribed_RNA"/>
</dbReference>